<dbReference type="GO" id="GO:0004798">
    <property type="term" value="F:dTMP kinase activity"/>
    <property type="evidence" value="ECO:0007669"/>
    <property type="project" value="UniProtKB-UniRule"/>
</dbReference>
<evidence type="ECO:0000256" key="5">
    <source>
        <dbReference type="ARBA" id="ARBA00022777"/>
    </source>
</evidence>
<dbReference type="GO" id="GO:0006235">
    <property type="term" value="P:dTTP biosynthetic process"/>
    <property type="evidence" value="ECO:0007669"/>
    <property type="project" value="UniProtKB-UniRule"/>
</dbReference>
<comment type="function">
    <text evidence="8">Phosphorylation of dTMP to form dTDP in both de novo and salvage pathways of dTTP synthesis.</text>
</comment>
<keyword evidence="2 8" id="KW-0808">Transferase</keyword>
<protein>
    <recommendedName>
        <fullName evidence="8">Thymidylate kinase</fullName>
        <ecNumber evidence="8">2.7.4.9</ecNumber>
    </recommendedName>
    <alternativeName>
        <fullName evidence="8">dTMP kinase</fullName>
    </alternativeName>
</protein>
<dbReference type="InterPro" id="IPR018094">
    <property type="entry name" value="Thymidylate_kinase"/>
</dbReference>
<evidence type="ECO:0000256" key="2">
    <source>
        <dbReference type="ARBA" id="ARBA00022679"/>
    </source>
</evidence>
<dbReference type="EMBL" id="MHUT01000010">
    <property type="protein sequence ID" value="OHA81223.1"/>
    <property type="molecule type" value="Genomic_DNA"/>
</dbReference>
<feature type="binding site" evidence="8">
    <location>
        <begin position="10"/>
        <end position="17"/>
    </location>
    <ligand>
        <name>ATP</name>
        <dbReference type="ChEBI" id="CHEBI:30616"/>
    </ligand>
</feature>
<comment type="caution">
    <text evidence="10">The sequence shown here is derived from an EMBL/GenBank/DDBJ whole genome shotgun (WGS) entry which is preliminary data.</text>
</comment>
<dbReference type="HAMAP" id="MF_00165">
    <property type="entry name" value="Thymidylate_kinase"/>
    <property type="match status" value="1"/>
</dbReference>
<name>A0A1G2S7X9_9BACT</name>
<reference evidence="10 11" key="1">
    <citation type="journal article" date="2016" name="Nat. Commun.">
        <title>Thousands of microbial genomes shed light on interconnected biogeochemical processes in an aquifer system.</title>
        <authorList>
            <person name="Anantharaman K."/>
            <person name="Brown C.T."/>
            <person name="Hug L.A."/>
            <person name="Sharon I."/>
            <person name="Castelle C.J."/>
            <person name="Probst A.J."/>
            <person name="Thomas B.C."/>
            <person name="Singh A."/>
            <person name="Wilkins M.J."/>
            <person name="Karaoz U."/>
            <person name="Brodie E.L."/>
            <person name="Williams K.H."/>
            <person name="Hubbard S.S."/>
            <person name="Banfield J.F."/>
        </authorList>
    </citation>
    <scope>NUCLEOTIDE SEQUENCE [LARGE SCALE GENOMIC DNA]</scope>
</reference>
<keyword evidence="4 8" id="KW-0547">Nucleotide-binding</keyword>
<gene>
    <name evidence="8" type="primary">tmk</name>
    <name evidence="10" type="ORF">A3D51_01305</name>
</gene>
<dbReference type="Pfam" id="PF02223">
    <property type="entry name" value="Thymidylate_kin"/>
    <property type="match status" value="1"/>
</dbReference>
<evidence type="ECO:0000256" key="4">
    <source>
        <dbReference type="ARBA" id="ARBA00022741"/>
    </source>
</evidence>
<dbReference type="EC" id="2.7.4.9" evidence="8"/>
<dbReference type="GO" id="GO:0005524">
    <property type="term" value="F:ATP binding"/>
    <property type="evidence" value="ECO:0007669"/>
    <property type="project" value="UniProtKB-UniRule"/>
</dbReference>
<dbReference type="GO" id="GO:0006227">
    <property type="term" value="P:dUDP biosynthetic process"/>
    <property type="evidence" value="ECO:0007669"/>
    <property type="project" value="TreeGrafter"/>
</dbReference>
<evidence type="ECO:0000256" key="3">
    <source>
        <dbReference type="ARBA" id="ARBA00022727"/>
    </source>
</evidence>
<dbReference type="GO" id="GO:0006233">
    <property type="term" value="P:dTDP biosynthetic process"/>
    <property type="evidence" value="ECO:0007669"/>
    <property type="project" value="InterPro"/>
</dbReference>
<dbReference type="CDD" id="cd01672">
    <property type="entry name" value="TMPK"/>
    <property type="match status" value="1"/>
</dbReference>
<evidence type="ECO:0000256" key="8">
    <source>
        <dbReference type="HAMAP-Rule" id="MF_00165"/>
    </source>
</evidence>
<comment type="similarity">
    <text evidence="1 8">Belongs to the thymidylate kinase family.</text>
</comment>
<evidence type="ECO:0000256" key="1">
    <source>
        <dbReference type="ARBA" id="ARBA00009776"/>
    </source>
</evidence>
<dbReference type="InterPro" id="IPR027417">
    <property type="entry name" value="P-loop_NTPase"/>
</dbReference>
<evidence type="ECO:0000256" key="7">
    <source>
        <dbReference type="ARBA" id="ARBA00048743"/>
    </source>
</evidence>
<evidence type="ECO:0000256" key="6">
    <source>
        <dbReference type="ARBA" id="ARBA00022840"/>
    </source>
</evidence>
<comment type="catalytic activity">
    <reaction evidence="7 8">
        <text>dTMP + ATP = dTDP + ADP</text>
        <dbReference type="Rhea" id="RHEA:13517"/>
        <dbReference type="ChEBI" id="CHEBI:30616"/>
        <dbReference type="ChEBI" id="CHEBI:58369"/>
        <dbReference type="ChEBI" id="CHEBI:63528"/>
        <dbReference type="ChEBI" id="CHEBI:456216"/>
        <dbReference type="EC" id="2.7.4.9"/>
    </reaction>
</comment>
<dbReference type="PANTHER" id="PTHR10344">
    <property type="entry name" value="THYMIDYLATE KINASE"/>
    <property type="match status" value="1"/>
</dbReference>
<dbReference type="GO" id="GO:0005829">
    <property type="term" value="C:cytosol"/>
    <property type="evidence" value="ECO:0007669"/>
    <property type="project" value="TreeGrafter"/>
</dbReference>
<feature type="domain" description="Thymidylate kinase-like" evidence="9">
    <location>
        <begin position="8"/>
        <end position="202"/>
    </location>
</feature>
<dbReference type="Proteomes" id="UP000179118">
    <property type="component" value="Unassembled WGS sequence"/>
</dbReference>
<dbReference type="SUPFAM" id="SSF52540">
    <property type="entry name" value="P-loop containing nucleoside triphosphate hydrolases"/>
    <property type="match status" value="1"/>
</dbReference>
<accession>A0A1G2S7X9</accession>
<sequence>MKTPFIVIDGLDGSGKTTQLKLLCERAEREGKKFILTREPGGAPLSEALRELFKSELGLKASALTQLLMVTASRRNCMEEAVWPFLAQGITVFSDRCDSSTLAYQVYAKNAPELEEEFWRLRKLVFGEYPPTTYIFLDVLPRVARNRVVGDDTRGEISHFDAAPLKFYERVYEGFRAFENHPTVKMYSVNGARCREEIQEDIYRIVKAECGW</sequence>
<dbReference type="InterPro" id="IPR039430">
    <property type="entry name" value="Thymidylate_kin-like_dom"/>
</dbReference>
<keyword evidence="3 8" id="KW-0545">Nucleotide biosynthesis</keyword>
<dbReference type="AlphaFoldDB" id="A0A1G2S7X9"/>
<evidence type="ECO:0000313" key="10">
    <source>
        <dbReference type="EMBL" id="OHA81223.1"/>
    </source>
</evidence>
<evidence type="ECO:0000313" key="11">
    <source>
        <dbReference type="Proteomes" id="UP000179118"/>
    </source>
</evidence>
<keyword evidence="5 8" id="KW-0418">Kinase</keyword>
<proteinExistence type="inferred from homology"/>
<dbReference type="PANTHER" id="PTHR10344:SF4">
    <property type="entry name" value="UMP-CMP KINASE 2, MITOCHONDRIAL"/>
    <property type="match status" value="1"/>
</dbReference>
<dbReference type="Gene3D" id="3.40.50.300">
    <property type="entry name" value="P-loop containing nucleotide triphosphate hydrolases"/>
    <property type="match status" value="1"/>
</dbReference>
<dbReference type="NCBIfam" id="TIGR00041">
    <property type="entry name" value="DTMP_kinase"/>
    <property type="match status" value="1"/>
</dbReference>
<keyword evidence="6 8" id="KW-0067">ATP-binding</keyword>
<organism evidence="10 11">
    <name type="scientific">Candidatus Yonathbacteria bacterium RIFCSPHIGHO2_02_FULL_44_14</name>
    <dbReference type="NCBI Taxonomy" id="1802724"/>
    <lineage>
        <taxon>Bacteria</taxon>
        <taxon>Candidatus Yonathiibacteriota</taxon>
    </lineage>
</organism>
<evidence type="ECO:0000259" key="9">
    <source>
        <dbReference type="Pfam" id="PF02223"/>
    </source>
</evidence>